<dbReference type="OrthoDB" id="1394818at2759"/>
<dbReference type="Proteomes" id="UP000094527">
    <property type="component" value="Unassembled WGS sequence"/>
</dbReference>
<gene>
    <name evidence="5" type="ORF">Ocin01_00744</name>
</gene>
<keyword evidence="1" id="KW-0433">Leucine-rich repeat</keyword>
<comment type="caution">
    <text evidence="5">The sequence shown here is derived from an EMBL/GenBank/DDBJ whole genome shotgun (WGS) entry which is preliminary data.</text>
</comment>
<keyword evidence="4" id="KW-0472">Membrane</keyword>
<keyword evidence="4" id="KW-1133">Transmembrane helix</keyword>
<reference evidence="5 6" key="1">
    <citation type="journal article" date="2016" name="Genome Biol. Evol.">
        <title>Gene Family Evolution Reflects Adaptation to Soil Environmental Stressors in the Genome of the Collembolan Orchesella cincta.</title>
        <authorList>
            <person name="Faddeeva-Vakhrusheva A."/>
            <person name="Derks M.F."/>
            <person name="Anvar S.Y."/>
            <person name="Agamennone V."/>
            <person name="Suring W."/>
            <person name="Smit S."/>
            <person name="van Straalen N.M."/>
            <person name="Roelofs D."/>
        </authorList>
    </citation>
    <scope>NUCLEOTIDE SEQUENCE [LARGE SCALE GENOMIC DNA]</scope>
    <source>
        <tissue evidence="5">Mixed pool</tissue>
    </source>
</reference>
<evidence type="ECO:0000313" key="5">
    <source>
        <dbReference type="EMBL" id="ODN05880.1"/>
    </source>
</evidence>
<evidence type="ECO:0000256" key="1">
    <source>
        <dbReference type="ARBA" id="ARBA00022614"/>
    </source>
</evidence>
<dbReference type="SMART" id="SM00369">
    <property type="entry name" value="LRR_TYP"/>
    <property type="match status" value="2"/>
</dbReference>
<dbReference type="InterPro" id="IPR050216">
    <property type="entry name" value="LRR_domain-containing"/>
</dbReference>
<dbReference type="GO" id="GO:0005737">
    <property type="term" value="C:cytoplasm"/>
    <property type="evidence" value="ECO:0007669"/>
    <property type="project" value="TreeGrafter"/>
</dbReference>
<organism evidence="5 6">
    <name type="scientific">Orchesella cincta</name>
    <name type="common">Springtail</name>
    <name type="synonym">Podura cincta</name>
    <dbReference type="NCBI Taxonomy" id="48709"/>
    <lineage>
        <taxon>Eukaryota</taxon>
        <taxon>Metazoa</taxon>
        <taxon>Ecdysozoa</taxon>
        <taxon>Arthropoda</taxon>
        <taxon>Hexapoda</taxon>
        <taxon>Collembola</taxon>
        <taxon>Entomobryomorpha</taxon>
        <taxon>Entomobryoidea</taxon>
        <taxon>Orchesellidae</taxon>
        <taxon>Orchesellinae</taxon>
        <taxon>Orchesella</taxon>
    </lineage>
</organism>
<dbReference type="Gene3D" id="3.80.10.10">
    <property type="entry name" value="Ribonuclease Inhibitor"/>
    <property type="match status" value="2"/>
</dbReference>
<keyword evidence="6" id="KW-1185">Reference proteome</keyword>
<keyword evidence="4" id="KW-0812">Transmembrane</keyword>
<evidence type="ECO:0000256" key="2">
    <source>
        <dbReference type="ARBA" id="ARBA00022737"/>
    </source>
</evidence>
<dbReference type="Pfam" id="PF13855">
    <property type="entry name" value="LRR_8"/>
    <property type="match status" value="1"/>
</dbReference>
<dbReference type="EMBL" id="LJIJ01000013">
    <property type="protein sequence ID" value="ODN05880.1"/>
    <property type="molecule type" value="Genomic_DNA"/>
</dbReference>
<name>A0A1D2NKT8_ORCCI</name>
<dbReference type="InterPro" id="IPR032675">
    <property type="entry name" value="LRR_dom_sf"/>
</dbReference>
<dbReference type="PANTHER" id="PTHR48051:SF42">
    <property type="entry name" value="LEUCINE-RICH REPEAT-CONTAINING PROTEIN 18-LIKE"/>
    <property type="match status" value="1"/>
</dbReference>
<protein>
    <submittedName>
        <fullName evidence="5">Leucine-rich repeat-containing protein 59</fullName>
    </submittedName>
</protein>
<keyword evidence="2" id="KW-0677">Repeat</keyword>
<feature type="region of interest" description="Disordered" evidence="3">
    <location>
        <begin position="549"/>
        <end position="581"/>
    </location>
</feature>
<dbReference type="PROSITE" id="PS51450">
    <property type="entry name" value="LRR"/>
    <property type="match status" value="1"/>
</dbReference>
<dbReference type="AlphaFoldDB" id="A0A1D2NKT8"/>
<accession>A0A1D2NKT8</accession>
<feature type="transmembrane region" description="Helical" evidence="4">
    <location>
        <begin position="236"/>
        <end position="258"/>
    </location>
</feature>
<feature type="transmembrane region" description="Helical" evidence="4">
    <location>
        <begin position="343"/>
        <end position="361"/>
    </location>
</feature>
<dbReference type="STRING" id="48709.A0A1D2NKT8"/>
<evidence type="ECO:0000256" key="4">
    <source>
        <dbReference type="SAM" id="Phobius"/>
    </source>
</evidence>
<proteinExistence type="predicted"/>
<dbReference type="SUPFAM" id="SSF52058">
    <property type="entry name" value="L domain-like"/>
    <property type="match status" value="1"/>
</dbReference>
<dbReference type="InterPro" id="IPR003591">
    <property type="entry name" value="Leu-rich_rpt_typical-subtyp"/>
</dbReference>
<dbReference type="InterPro" id="IPR001611">
    <property type="entry name" value="Leu-rich_rpt"/>
</dbReference>
<evidence type="ECO:0000256" key="3">
    <source>
        <dbReference type="SAM" id="MobiDB-lite"/>
    </source>
</evidence>
<feature type="compositionally biased region" description="Polar residues" evidence="3">
    <location>
        <begin position="553"/>
        <end position="564"/>
    </location>
</feature>
<evidence type="ECO:0000313" key="6">
    <source>
        <dbReference type="Proteomes" id="UP000094527"/>
    </source>
</evidence>
<sequence>MKFTPTEAPSEALFERIRSQQGSGKLDLSLCEITKIPLKAIQEHYDDKLNELDLSFNLIRYMKPLFVLDMEQLTKLNLAKNDLQKLPDNFGEMKQLTYLDVHANQLKTLPLSMGGMYNLSYLNISENPFRAPISTLLEKQMKDNHEKDAFPVLITEFLRGLQKELPHDRSKENLWTRRRRKTISFQGDSEKNIETNQKTGTKASQRKLELTLRDFDNKVSRCPATGSDIHKRSSHVWESVGITTTVVIMIPLLLAVAIDSAFLDNLTQDTVTPATIWSKYKPYHCFLQRLVNWCNPQRALITRGPTPAPMLHDFGLLSVIRNYFKAMFNYIMVVPQQQRNTFFIFYPAFVQLPIFFTMVIIEEMYANPPVPESLLERIKQQTNSVLDLSLCNLIQVPLGAIQETRQQYKKLEGFDLSYNSIRYLSPDFAIDMVNLLETLPISMGKMTHLKYLSISDNPFRAPLCNIFCPGAFGQEISGFAQADLVIKFLAEMSTEITAAGDNSQESFLRRRNSQVHYNERSMTGLEYETDEVLSNASHSSNELAVELDEENNLKISHSQPTTNSRKNERKSAMSKRSKYKSENLTCSSNYSCRSKAIDNS</sequence>
<dbReference type="PANTHER" id="PTHR48051">
    <property type="match status" value="1"/>
</dbReference>